<dbReference type="Gene3D" id="2.170.130.10">
    <property type="entry name" value="TonB-dependent receptor, plug domain"/>
    <property type="match status" value="1"/>
</dbReference>
<dbReference type="SUPFAM" id="SSF56935">
    <property type="entry name" value="Porins"/>
    <property type="match status" value="1"/>
</dbReference>
<evidence type="ECO:0000313" key="10">
    <source>
        <dbReference type="EMBL" id="RWU22507.1"/>
    </source>
</evidence>
<evidence type="ECO:0000256" key="8">
    <source>
        <dbReference type="SAM" id="MobiDB-lite"/>
    </source>
</evidence>
<dbReference type="Pfam" id="PF07660">
    <property type="entry name" value="STN"/>
    <property type="match status" value="1"/>
</dbReference>
<evidence type="ECO:0000256" key="7">
    <source>
        <dbReference type="PROSITE-ProRule" id="PRU01360"/>
    </source>
</evidence>
<keyword evidence="3 7" id="KW-1134">Transmembrane beta strand</keyword>
<evidence type="ECO:0000256" key="5">
    <source>
        <dbReference type="ARBA" id="ARBA00023136"/>
    </source>
</evidence>
<comment type="similarity">
    <text evidence="7">Belongs to the TonB-dependent receptor family.</text>
</comment>
<dbReference type="Pfam" id="PF07715">
    <property type="entry name" value="Plug"/>
    <property type="match status" value="1"/>
</dbReference>
<feature type="domain" description="Secretin/TonB short N-terminal" evidence="9">
    <location>
        <begin position="49"/>
        <end position="100"/>
    </location>
</feature>
<dbReference type="InterPro" id="IPR011662">
    <property type="entry name" value="Secretin/TonB_short_N"/>
</dbReference>
<evidence type="ECO:0000256" key="2">
    <source>
        <dbReference type="ARBA" id="ARBA00022448"/>
    </source>
</evidence>
<gene>
    <name evidence="10" type="ORF">DM813_14305</name>
</gene>
<dbReference type="InterPro" id="IPR039426">
    <property type="entry name" value="TonB-dep_rcpt-like"/>
</dbReference>
<protein>
    <submittedName>
        <fullName evidence="10">TonB-dependent receptor</fullName>
    </submittedName>
</protein>
<dbReference type="InterPro" id="IPR012910">
    <property type="entry name" value="Plug_dom"/>
</dbReference>
<sequence length="900" mass="100138">MLALIALPSGAEPATAEPSPDTRESRRHFDIPRQPLASALLSFGSQSGLQVSVDSRLLDERLSAGIQGTMSSEEALQRLLDGSGLGWRYSGPSALVLTPLTQSALNLANTVVSTRTSPHQGETTLDRKTIDALPGGNGDITSLLKIHPNVQFDNNQLSSKSPGEIAPANISINGAKYYQNAFLVDGMSMNNDINPGDSQHNLVNSVPGRSQGLALDTELLEDIKVYDSNISARYGGFNGGVVAAETRQPTKDLHGKVSYQTTRSSWTRYHVDEDEQAKFDAASSGSSYAYQPDFVKHFVRATLEGHLTENLGLLANITQKTSTIPVNVFSSNNDGKAGYTAQQEDQERKSQSVFLKAVYKASERLDLESSFTSTPEEATYFRDNALDTGYTIKSGGTLLSFKADYQADNAKITQQFAWSRMENSRDSDADDWNNWVKNDVKNWGVSTPQEGGYGDIDQTQDSYEYKLEAAWDAMDFYGSRHSLTTGMELKHQAFSYERLTASDVNVYGALTGTASCASASSLGGDRYCDSDARQYVRQLTRYAAGDFDFNVNSTALYVQDEIEIGRVTLRPGVRIDSDDYMQQTTVAPRLALEWDVFGDQSTRFSAGRNRYYGRNSAYWALREGVNSLQTRYARTAAGGAWTKTSFANDAQFNKLDIPYDDEWTLGITQQVRDLEVALKWVRREGRDQVMQKVVDNSGDPSLTSSYDVYTNDGKSNTEVVTLTLTPLLSYDVWGTRNSGQLAADWTHFNTTHTDYSEAFEDDDYVRYNGQIMHISELPPSNYNHDWTYRLTTTTEIPAWNLGWTNFFRYRAGIDTLKTRVGKVDGYTEYFDKSYGNALTWDMRLAWEIPTGREQAAFVNIDVYNVTDRVIASGDTSATAAINSAIYETGRQFWLEVGYRF</sequence>
<keyword evidence="5 7" id="KW-0472">Membrane</keyword>
<comment type="caution">
    <text evidence="10">The sequence shown here is derived from an EMBL/GenBank/DDBJ whole genome shotgun (WGS) entry which is preliminary data.</text>
</comment>
<dbReference type="SMART" id="SM00965">
    <property type="entry name" value="STN"/>
    <property type="match status" value="1"/>
</dbReference>
<proteinExistence type="inferred from homology"/>
<comment type="subcellular location">
    <subcellularLocation>
        <location evidence="1 7">Cell outer membrane</location>
        <topology evidence="1 7">Multi-pass membrane protein</topology>
    </subcellularLocation>
</comment>
<dbReference type="GO" id="GO:0009279">
    <property type="term" value="C:cell outer membrane"/>
    <property type="evidence" value="ECO:0007669"/>
    <property type="project" value="UniProtKB-SubCell"/>
</dbReference>
<accession>A0A443ZSV3</accession>
<dbReference type="InterPro" id="IPR037066">
    <property type="entry name" value="Plug_dom_sf"/>
</dbReference>
<dbReference type="PROSITE" id="PS52016">
    <property type="entry name" value="TONB_DEPENDENT_REC_3"/>
    <property type="match status" value="1"/>
</dbReference>
<keyword evidence="4 7" id="KW-0812">Transmembrane</keyword>
<organism evidence="10 11">
    <name type="scientific">Pseudomonas alkylphenolica</name>
    <dbReference type="NCBI Taxonomy" id="237609"/>
    <lineage>
        <taxon>Bacteria</taxon>
        <taxon>Pseudomonadati</taxon>
        <taxon>Pseudomonadota</taxon>
        <taxon>Gammaproteobacteria</taxon>
        <taxon>Pseudomonadales</taxon>
        <taxon>Pseudomonadaceae</taxon>
        <taxon>Pseudomonas</taxon>
    </lineage>
</organism>
<evidence type="ECO:0000256" key="1">
    <source>
        <dbReference type="ARBA" id="ARBA00004571"/>
    </source>
</evidence>
<reference evidence="10 11" key="1">
    <citation type="submission" date="2018-06" db="EMBL/GenBank/DDBJ databases">
        <title>Bacteria isolated from soil of Wuhan.</title>
        <authorList>
            <person name="Wei X."/>
            <person name="Chunhua H."/>
        </authorList>
    </citation>
    <scope>NUCLEOTIDE SEQUENCE [LARGE SCALE GENOMIC DNA]</scope>
    <source>
        <strain evidence="11">xwS2</strain>
    </source>
</reference>
<feature type="region of interest" description="Disordered" evidence="8">
    <location>
        <begin position="7"/>
        <end position="27"/>
    </location>
</feature>
<dbReference type="OrthoDB" id="9766643at2"/>
<evidence type="ECO:0000259" key="9">
    <source>
        <dbReference type="SMART" id="SM00965"/>
    </source>
</evidence>
<evidence type="ECO:0000256" key="6">
    <source>
        <dbReference type="ARBA" id="ARBA00023237"/>
    </source>
</evidence>
<name>A0A443ZSV3_9PSED</name>
<evidence type="ECO:0000256" key="3">
    <source>
        <dbReference type="ARBA" id="ARBA00022452"/>
    </source>
</evidence>
<dbReference type="InterPro" id="IPR036942">
    <property type="entry name" value="Beta-barrel_TonB_sf"/>
</dbReference>
<dbReference type="AlphaFoldDB" id="A0A443ZSV3"/>
<keyword evidence="2 7" id="KW-0813">Transport</keyword>
<keyword evidence="6 7" id="KW-0998">Cell outer membrane</keyword>
<evidence type="ECO:0000313" key="11">
    <source>
        <dbReference type="Proteomes" id="UP000288983"/>
    </source>
</evidence>
<dbReference type="EMBL" id="QJRG01000044">
    <property type="protein sequence ID" value="RWU22507.1"/>
    <property type="molecule type" value="Genomic_DNA"/>
</dbReference>
<dbReference type="Proteomes" id="UP000288983">
    <property type="component" value="Unassembled WGS sequence"/>
</dbReference>
<evidence type="ECO:0000256" key="4">
    <source>
        <dbReference type="ARBA" id="ARBA00022692"/>
    </source>
</evidence>
<dbReference type="Gene3D" id="3.55.50.30">
    <property type="match status" value="1"/>
</dbReference>
<dbReference type="Gene3D" id="2.40.170.20">
    <property type="entry name" value="TonB-dependent receptor, beta-barrel domain"/>
    <property type="match status" value="1"/>
</dbReference>
<keyword evidence="10" id="KW-0675">Receptor</keyword>